<evidence type="ECO:0000256" key="3">
    <source>
        <dbReference type="ARBA" id="ARBA00022692"/>
    </source>
</evidence>
<dbReference type="Pfam" id="PF07690">
    <property type="entry name" value="MFS_1"/>
    <property type="match status" value="1"/>
</dbReference>
<feature type="transmembrane region" description="Helical" evidence="6">
    <location>
        <begin position="163"/>
        <end position="186"/>
    </location>
</feature>
<evidence type="ECO:0000256" key="1">
    <source>
        <dbReference type="ARBA" id="ARBA00004429"/>
    </source>
</evidence>
<dbReference type="FunFam" id="1.20.1250.20:FF:000376">
    <property type="entry name" value="3-(3-hydroxy-phenyl)propionate transporter MhpT"/>
    <property type="match status" value="1"/>
</dbReference>
<feature type="transmembrane region" description="Helical" evidence="6">
    <location>
        <begin position="77"/>
        <end position="97"/>
    </location>
</feature>
<feature type="transmembrane region" description="Helical" evidence="6">
    <location>
        <begin position="303"/>
        <end position="323"/>
    </location>
</feature>
<gene>
    <name evidence="8" type="ORF">ECXG_03805</name>
</gene>
<feature type="transmembrane region" description="Helical" evidence="6">
    <location>
        <begin position="130"/>
        <end position="151"/>
    </location>
</feature>
<accession>A0A1X3J685</accession>
<feature type="transmembrane region" description="Helical" evidence="6">
    <location>
        <begin position="104"/>
        <end position="124"/>
    </location>
</feature>
<keyword evidence="2" id="KW-1003">Cell membrane</keyword>
<feature type="domain" description="Major facilitator superfamily (MFS) profile" evidence="7">
    <location>
        <begin position="39"/>
        <end position="418"/>
    </location>
</feature>
<dbReference type="PROSITE" id="PS00217">
    <property type="entry name" value="SUGAR_TRANSPORT_2"/>
    <property type="match status" value="1"/>
</dbReference>
<dbReference type="PANTHER" id="PTHR23508">
    <property type="entry name" value="CARBOXYLIC ACID TRANSPORTER PROTEIN HOMOLOG"/>
    <property type="match status" value="1"/>
</dbReference>
<evidence type="ECO:0000256" key="4">
    <source>
        <dbReference type="ARBA" id="ARBA00022989"/>
    </source>
</evidence>
<evidence type="ECO:0000256" key="2">
    <source>
        <dbReference type="ARBA" id="ARBA00022475"/>
    </source>
</evidence>
<organism evidence="8 9">
    <name type="scientific">Escherichia coli TA447</name>
    <dbReference type="NCBI Taxonomy" id="656447"/>
    <lineage>
        <taxon>Bacteria</taxon>
        <taxon>Pseudomonadati</taxon>
        <taxon>Pseudomonadota</taxon>
        <taxon>Gammaproteobacteria</taxon>
        <taxon>Enterobacterales</taxon>
        <taxon>Enterobacteriaceae</taxon>
        <taxon>Escherichia</taxon>
    </lineage>
</organism>
<evidence type="ECO:0000313" key="9">
    <source>
        <dbReference type="Proteomes" id="UP000193942"/>
    </source>
</evidence>
<dbReference type="Gene3D" id="1.20.1250.20">
    <property type="entry name" value="MFS general substrate transporter like domains"/>
    <property type="match status" value="2"/>
</dbReference>
<proteinExistence type="predicted"/>
<dbReference type="PANTHER" id="PTHR23508:SF10">
    <property type="entry name" value="CARBOXYLIC ACID TRANSPORTER PROTEIN HOMOLOG"/>
    <property type="match status" value="1"/>
</dbReference>
<keyword evidence="3 6" id="KW-0812">Transmembrane</keyword>
<dbReference type="InterPro" id="IPR020846">
    <property type="entry name" value="MFS_dom"/>
</dbReference>
<feature type="transmembrane region" description="Helical" evidence="6">
    <location>
        <begin position="192"/>
        <end position="212"/>
    </location>
</feature>
<feature type="transmembrane region" description="Helical" evidence="6">
    <location>
        <begin position="241"/>
        <end position="263"/>
    </location>
</feature>
<evidence type="ECO:0000256" key="6">
    <source>
        <dbReference type="SAM" id="Phobius"/>
    </source>
</evidence>
<dbReference type="EMBL" id="ADIZ01000004">
    <property type="protein sequence ID" value="OSK98059.1"/>
    <property type="molecule type" value="Genomic_DNA"/>
</dbReference>
<feature type="transmembrane region" description="Helical" evidence="6">
    <location>
        <begin position="363"/>
        <end position="382"/>
    </location>
</feature>
<dbReference type="PROSITE" id="PS00216">
    <property type="entry name" value="SUGAR_TRANSPORT_1"/>
    <property type="match status" value="1"/>
</dbReference>
<dbReference type="GO" id="GO:0005886">
    <property type="term" value="C:plasma membrane"/>
    <property type="evidence" value="ECO:0007669"/>
    <property type="project" value="UniProtKB-SubCell"/>
</dbReference>
<reference evidence="8 9" key="1">
    <citation type="submission" date="2010-04" db="EMBL/GenBank/DDBJ databases">
        <title>The Genome Sequence of Escherichia coli TA447.</title>
        <authorList>
            <consortium name="The Broad Institute Genome Sequencing Platform"/>
            <consortium name="The Broad Institute Genome Sequencing Center for Infectious Disease"/>
            <person name="Feldgarden M."/>
            <person name="Gordon D.M."/>
            <person name="Johnson J.R."/>
            <person name="Johnston B.D."/>
            <person name="Young S."/>
            <person name="Zeng Q."/>
            <person name="Koehrsen M."/>
            <person name="Alvarado L."/>
            <person name="Berlin A.M."/>
            <person name="Borenstein D."/>
            <person name="Chapman S.B."/>
            <person name="Chen Z."/>
            <person name="Engels R."/>
            <person name="Freedman E."/>
            <person name="Gellesch M."/>
            <person name="Goldberg J."/>
            <person name="Griggs A."/>
            <person name="Gujja S."/>
            <person name="Heilman E.R."/>
            <person name="Heiman D.I."/>
            <person name="Hepburn T.A."/>
            <person name="Howarth C."/>
            <person name="Jen D."/>
            <person name="Larson L."/>
            <person name="Mehta T."/>
            <person name="Park D."/>
            <person name="Pearson M."/>
            <person name="Richards J."/>
            <person name="Roberts A."/>
            <person name="Saif S."/>
            <person name="Shea T.D."/>
            <person name="Shenoy N."/>
            <person name="Sisk P."/>
            <person name="Stolte C."/>
            <person name="Sykes S.N."/>
            <person name="Walk T."/>
            <person name="White J."/>
            <person name="Yandava C."/>
            <person name="Haas B."/>
            <person name="Henn M.R."/>
            <person name="Nusbaum C."/>
            <person name="Birren B."/>
        </authorList>
    </citation>
    <scope>NUCLEOTIDE SEQUENCE [LARGE SCALE GENOMIC DNA]</scope>
    <source>
        <strain evidence="8 9">TA447</strain>
    </source>
</reference>
<dbReference type="InterPro" id="IPR011701">
    <property type="entry name" value="MFS"/>
</dbReference>
<dbReference type="NCBIfam" id="NF008586">
    <property type="entry name" value="PRK11551.1"/>
    <property type="match status" value="1"/>
</dbReference>
<dbReference type="AlphaFoldDB" id="A0A1X3J685"/>
<dbReference type="Proteomes" id="UP000193942">
    <property type="component" value="Unassembled WGS sequence"/>
</dbReference>
<name>A0A1X3J685_ECOLX</name>
<evidence type="ECO:0000256" key="5">
    <source>
        <dbReference type="ARBA" id="ARBA00023136"/>
    </source>
</evidence>
<feature type="transmembrane region" description="Helical" evidence="6">
    <location>
        <begin position="394"/>
        <end position="414"/>
    </location>
</feature>
<feature type="transmembrane region" description="Helical" evidence="6">
    <location>
        <begin position="275"/>
        <end position="296"/>
    </location>
</feature>
<keyword evidence="5 6" id="KW-0472">Membrane</keyword>
<dbReference type="PROSITE" id="PS50850">
    <property type="entry name" value="MFS"/>
    <property type="match status" value="1"/>
</dbReference>
<sequence>MVLITRLAMYQSRFTCTRNEVHLMSTRTPSSSSSRLMLTIGLCFLVALMEGLDLQAAGIAAGGIAQAFALDKMQMGWIFSAGILGLLPGALVGGMLADRYGRKRILIGSVALFGLFSLATAIAWDFPSLVFARLMTGVGLGAALPNLIALTSEAAGPRFRGTAVSLMYCGVPIGAALAATLGFAGANLAWQTVFWVGGVVPLILVPLLMRWLPESAVFAGEKQAAPPLRALFAPETATATLLLWLCYFFTLLVVYMLINWLPLLLVEQGFQPSQAAGVMFALQMGAASGTLMLGALMDKLRPVTMSLLIYSGMLASLLALGTVSSFNGMLLAGFVAGLFATGGQSVLYALAPLFYSSQIRATGVGTAVAVGRLGAMSGPLLAGKMLALGTGTVGVMAASAPGILVAGLAVFILMSRRSRMQPCADARRALLSRGERDLPPIHPRRLQVYSLKIIQRVWKQRWQNLPYKSSCSKQD</sequence>
<dbReference type="InterPro" id="IPR036259">
    <property type="entry name" value="MFS_trans_sf"/>
</dbReference>
<comment type="subcellular location">
    <subcellularLocation>
        <location evidence="1">Cell inner membrane</location>
        <topology evidence="1">Multi-pass membrane protein</topology>
    </subcellularLocation>
</comment>
<dbReference type="GO" id="GO:0046943">
    <property type="term" value="F:carboxylic acid transmembrane transporter activity"/>
    <property type="evidence" value="ECO:0007669"/>
    <property type="project" value="TreeGrafter"/>
</dbReference>
<keyword evidence="4 6" id="KW-1133">Transmembrane helix</keyword>
<evidence type="ECO:0000259" key="7">
    <source>
        <dbReference type="PROSITE" id="PS50850"/>
    </source>
</evidence>
<protein>
    <submittedName>
        <fullName evidence="8">Putative 3-hydroxyphenylpropionic acid transporter</fullName>
    </submittedName>
</protein>
<evidence type="ECO:0000313" key="8">
    <source>
        <dbReference type="EMBL" id="OSK98059.1"/>
    </source>
</evidence>
<feature type="transmembrane region" description="Helical" evidence="6">
    <location>
        <begin position="329"/>
        <end position="351"/>
    </location>
</feature>
<dbReference type="InterPro" id="IPR005829">
    <property type="entry name" value="Sugar_transporter_CS"/>
</dbReference>
<dbReference type="SUPFAM" id="SSF103473">
    <property type="entry name" value="MFS general substrate transporter"/>
    <property type="match status" value="1"/>
</dbReference>
<dbReference type="CDD" id="cd17365">
    <property type="entry name" value="MFS_PcaK_like"/>
    <property type="match status" value="1"/>
</dbReference>
<comment type="caution">
    <text evidence="8">The sequence shown here is derived from an EMBL/GenBank/DDBJ whole genome shotgun (WGS) entry which is preliminary data.</text>
</comment>